<dbReference type="Gene3D" id="1.20.5.3310">
    <property type="match status" value="1"/>
</dbReference>
<organism evidence="11 12">
    <name type="scientific">Balneatrix alpica</name>
    <dbReference type="NCBI Taxonomy" id="75684"/>
    <lineage>
        <taxon>Bacteria</taxon>
        <taxon>Pseudomonadati</taxon>
        <taxon>Pseudomonadota</taxon>
        <taxon>Gammaproteobacteria</taxon>
        <taxon>Oceanospirillales</taxon>
        <taxon>Balneatrichaceae</taxon>
        <taxon>Balneatrix</taxon>
    </lineage>
</organism>
<feature type="compositionally biased region" description="Basic and acidic residues" evidence="10">
    <location>
        <begin position="61"/>
        <end position="74"/>
    </location>
</feature>
<dbReference type="RefSeq" id="WP_051527405.1">
    <property type="nucleotide sequence ID" value="NZ_JAUESS010000007.1"/>
</dbReference>
<dbReference type="InterPro" id="IPR003369">
    <property type="entry name" value="TatA/B/E"/>
</dbReference>
<gene>
    <name evidence="9 11" type="primary">tatB</name>
    <name evidence="11" type="ORF">ACFFLH_06055</name>
</gene>
<evidence type="ECO:0000256" key="8">
    <source>
        <dbReference type="ARBA" id="ARBA00023136"/>
    </source>
</evidence>
<evidence type="ECO:0000256" key="7">
    <source>
        <dbReference type="ARBA" id="ARBA00023010"/>
    </source>
</evidence>
<keyword evidence="4 9" id="KW-0812">Transmembrane</keyword>
<dbReference type="PANTHER" id="PTHR33162">
    <property type="entry name" value="SEC-INDEPENDENT PROTEIN TRANSLOCASE PROTEIN TATA, CHLOROPLASTIC"/>
    <property type="match status" value="1"/>
</dbReference>
<evidence type="ECO:0000256" key="10">
    <source>
        <dbReference type="SAM" id="MobiDB-lite"/>
    </source>
</evidence>
<evidence type="ECO:0000256" key="1">
    <source>
        <dbReference type="ARBA" id="ARBA00004167"/>
    </source>
</evidence>
<comment type="subunit">
    <text evidence="9">The Tat system comprises two distinct complexes: a TatABC complex, containing multiple copies of TatA, TatB and TatC subunits, and a separate TatA complex, containing only TatA subunits. Substrates initially bind to the TatABC complex, which probably triggers association of the separate TatA complex to form the active translocon.</text>
</comment>
<keyword evidence="5 9" id="KW-0653">Protein transport</keyword>
<comment type="similarity">
    <text evidence="9">Belongs to the TatB family.</text>
</comment>
<keyword evidence="3 9" id="KW-1003">Cell membrane</keyword>
<evidence type="ECO:0000256" key="4">
    <source>
        <dbReference type="ARBA" id="ARBA00022692"/>
    </source>
</evidence>
<proteinExistence type="inferred from homology"/>
<evidence type="ECO:0000313" key="11">
    <source>
        <dbReference type="EMBL" id="MFB9885964.1"/>
    </source>
</evidence>
<dbReference type="PRINTS" id="PR01506">
    <property type="entry name" value="TATBPROTEIN"/>
</dbReference>
<dbReference type="InterPro" id="IPR018448">
    <property type="entry name" value="TatB"/>
</dbReference>
<feature type="compositionally biased region" description="Low complexity" evidence="10">
    <location>
        <begin position="93"/>
        <end position="103"/>
    </location>
</feature>
<evidence type="ECO:0000256" key="2">
    <source>
        <dbReference type="ARBA" id="ARBA00022448"/>
    </source>
</evidence>
<comment type="subcellular location">
    <subcellularLocation>
        <location evidence="9">Cell membrane</location>
        <topology evidence="9">Single-pass membrane protein</topology>
    </subcellularLocation>
    <subcellularLocation>
        <location evidence="1">Membrane</location>
        <topology evidence="1">Single-pass membrane protein</topology>
    </subcellularLocation>
</comment>
<evidence type="ECO:0000256" key="5">
    <source>
        <dbReference type="ARBA" id="ARBA00022927"/>
    </source>
</evidence>
<keyword evidence="2 9" id="KW-0813">Transport</keyword>
<dbReference type="PANTHER" id="PTHR33162:SF1">
    <property type="entry name" value="SEC-INDEPENDENT PROTEIN TRANSLOCASE PROTEIN TATA, CHLOROPLASTIC"/>
    <property type="match status" value="1"/>
</dbReference>
<evidence type="ECO:0000256" key="9">
    <source>
        <dbReference type="HAMAP-Rule" id="MF_00237"/>
    </source>
</evidence>
<reference evidence="11 12" key="1">
    <citation type="submission" date="2024-09" db="EMBL/GenBank/DDBJ databases">
        <authorList>
            <person name="Sun Q."/>
            <person name="Mori K."/>
        </authorList>
    </citation>
    <scope>NUCLEOTIDE SEQUENCE [LARGE SCALE GENOMIC DNA]</scope>
    <source>
        <strain evidence="11 12">ATCC 51285</strain>
    </source>
</reference>
<dbReference type="Pfam" id="PF02416">
    <property type="entry name" value="TatA_B_E"/>
    <property type="match status" value="1"/>
</dbReference>
<keyword evidence="7 9" id="KW-0811">Translocation</keyword>
<dbReference type="EMBL" id="JBHLZN010000002">
    <property type="protein sequence ID" value="MFB9885964.1"/>
    <property type="molecule type" value="Genomic_DNA"/>
</dbReference>
<keyword evidence="8 9" id="KW-0472">Membrane</keyword>
<keyword evidence="6 9" id="KW-1133">Transmembrane helix</keyword>
<dbReference type="Proteomes" id="UP001589628">
    <property type="component" value="Unassembled WGS sequence"/>
</dbReference>
<dbReference type="HAMAP" id="MF_00237">
    <property type="entry name" value="TatB"/>
    <property type="match status" value="1"/>
</dbReference>
<dbReference type="NCBIfam" id="TIGR01410">
    <property type="entry name" value="tatB"/>
    <property type="match status" value="1"/>
</dbReference>
<keyword evidence="12" id="KW-1185">Reference proteome</keyword>
<sequence>MFDVGFTELLLVGLVALLVLGPERLPVAARTVGLWVGRIKRTVNNVQREINEELRVDEMRRQAERNKENLDKFQQDLQGMSKADPLETPQPPASSSSTPAKHD</sequence>
<evidence type="ECO:0000256" key="3">
    <source>
        <dbReference type="ARBA" id="ARBA00022475"/>
    </source>
</evidence>
<accession>A0ABV5ZBR5</accession>
<protein>
    <recommendedName>
        <fullName evidence="9">Sec-independent protein translocase protein TatB</fullName>
    </recommendedName>
</protein>
<comment type="caution">
    <text evidence="11">The sequence shown here is derived from an EMBL/GenBank/DDBJ whole genome shotgun (WGS) entry which is preliminary data.</text>
</comment>
<evidence type="ECO:0000313" key="12">
    <source>
        <dbReference type="Proteomes" id="UP001589628"/>
    </source>
</evidence>
<comment type="function">
    <text evidence="9">Part of the twin-arginine translocation (Tat) system that transports large folded proteins containing a characteristic twin-arginine motif in their signal peptide across membranes. Together with TatC, TatB is part of a receptor directly interacting with Tat signal peptides. TatB may form an oligomeric binding site that transiently accommodates folded Tat precursor proteins before their translocation.</text>
</comment>
<feature type="region of interest" description="Disordered" evidence="10">
    <location>
        <begin position="61"/>
        <end position="103"/>
    </location>
</feature>
<evidence type="ECO:0000256" key="6">
    <source>
        <dbReference type="ARBA" id="ARBA00022989"/>
    </source>
</evidence>
<name>A0ABV5ZBR5_9GAMM</name>